<evidence type="ECO:0000313" key="23">
    <source>
        <dbReference type="Proteomes" id="UP001215827"/>
    </source>
</evidence>
<feature type="binding site" evidence="18">
    <location>
        <position position="148"/>
    </location>
    <ligand>
        <name>(6S)-NADPHX</name>
        <dbReference type="ChEBI" id="CHEBI:64076"/>
    </ligand>
</feature>
<dbReference type="Pfam" id="PF01256">
    <property type="entry name" value="Carb_kinase"/>
    <property type="match status" value="1"/>
</dbReference>
<sequence>MAGREVLTVAQMQAAEQAVFDQGTSVDELMRIAGEGAAEWVWRIAAGRSVTVLCGPGNNGGDGYVIAEALRKRGLAVGVVAPVEPKTDAARNARSNYRGEVRTAGNGTRGDVLVDCLFGSGLARPLSGEHALMLRDLAERHHHSVAIDLPSGVESDTGALLNERLPHYDLTLALGAWKFAHWRLPARAAMGEIKLIEIGVPPTPGAAQLITRPRLNAPEAESHKYRRGLCAVVGGAMPGASILASKAAMRAGAGYVKLLSDNWHDSAPASLVIDDNMLEDALADERLAAVLIGPGLGRGEIARDRLACALESKVAAVLDADALHLIDSGSLPSDVPLLATPHDGELDALCRTFSVVASGRQDRAQALAKVSGMVILAKGPDTIVAAPDGRLALAPPASSWLSSAGTGDVLAGIAVSRMATGRDAFTAACEAVWLHGEAARQAGPAFTADELAHCVSGAIAAAL</sequence>
<dbReference type="PROSITE" id="PS51383">
    <property type="entry name" value="YJEF_C_3"/>
    <property type="match status" value="1"/>
</dbReference>
<comment type="catalytic activity">
    <reaction evidence="2 18 19">
        <text>(6R)-NADPHX = (6S)-NADPHX</text>
        <dbReference type="Rhea" id="RHEA:32227"/>
        <dbReference type="ChEBI" id="CHEBI:64076"/>
        <dbReference type="ChEBI" id="CHEBI:64077"/>
        <dbReference type="EC" id="5.1.99.6"/>
    </reaction>
</comment>
<dbReference type="PANTHER" id="PTHR12592:SF0">
    <property type="entry name" value="ATP-DEPENDENT (S)-NAD(P)H-HYDRATE DEHYDRATASE"/>
    <property type="match status" value="1"/>
</dbReference>
<dbReference type="Gene3D" id="3.40.1190.20">
    <property type="match status" value="1"/>
</dbReference>
<evidence type="ECO:0000256" key="12">
    <source>
        <dbReference type="ARBA" id="ARBA00023239"/>
    </source>
</evidence>
<feature type="binding site" evidence="17">
    <location>
        <position position="295"/>
    </location>
    <ligand>
        <name>(6S)-NADPHX</name>
        <dbReference type="ChEBI" id="CHEBI:64076"/>
    </ligand>
</feature>
<keyword evidence="9 18" id="KW-0630">Potassium</keyword>
<evidence type="ECO:0000256" key="3">
    <source>
        <dbReference type="ARBA" id="ARBA00006001"/>
    </source>
</evidence>
<dbReference type="Pfam" id="PF03853">
    <property type="entry name" value="YjeF_N"/>
    <property type="match status" value="1"/>
</dbReference>
<comment type="catalytic activity">
    <reaction evidence="1 18 19">
        <text>(6R)-NADHX = (6S)-NADHX</text>
        <dbReference type="Rhea" id="RHEA:32215"/>
        <dbReference type="ChEBI" id="CHEBI:64074"/>
        <dbReference type="ChEBI" id="CHEBI:64075"/>
        <dbReference type="EC" id="5.1.99.6"/>
    </reaction>
</comment>
<evidence type="ECO:0000256" key="6">
    <source>
        <dbReference type="ARBA" id="ARBA00022741"/>
    </source>
</evidence>
<evidence type="ECO:0000256" key="5">
    <source>
        <dbReference type="ARBA" id="ARBA00022723"/>
    </source>
</evidence>
<gene>
    <name evidence="18" type="primary">nnrE</name>
    <name evidence="17" type="synonym">nnrD</name>
    <name evidence="22" type="ORF">P7228_14585</name>
</gene>
<evidence type="ECO:0000256" key="8">
    <source>
        <dbReference type="ARBA" id="ARBA00022857"/>
    </source>
</evidence>
<dbReference type="InterPro" id="IPR004443">
    <property type="entry name" value="YjeF_N_dom"/>
</dbReference>
<dbReference type="InterPro" id="IPR000631">
    <property type="entry name" value="CARKD"/>
</dbReference>
<feature type="binding site" evidence="17">
    <location>
        <position position="240"/>
    </location>
    <ligand>
        <name>(6S)-NADPHX</name>
        <dbReference type="ChEBI" id="CHEBI:64076"/>
    </ligand>
</feature>
<dbReference type="Proteomes" id="UP001215827">
    <property type="component" value="Chromosome"/>
</dbReference>
<evidence type="ECO:0000256" key="7">
    <source>
        <dbReference type="ARBA" id="ARBA00022840"/>
    </source>
</evidence>
<keyword evidence="5 18" id="KW-0479">Metal-binding</keyword>
<keyword evidence="23" id="KW-1185">Reference proteome</keyword>
<dbReference type="CDD" id="cd01171">
    <property type="entry name" value="YXKO-related"/>
    <property type="match status" value="1"/>
</dbReference>
<keyword evidence="6 17" id="KW-0547">Nucleotide-binding</keyword>
<feature type="binding site" evidence="17">
    <location>
        <begin position="378"/>
        <end position="382"/>
    </location>
    <ligand>
        <name>AMP</name>
        <dbReference type="ChEBI" id="CHEBI:456215"/>
    </ligand>
</feature>
<proteinExistence type="inferred from homology"/>
<comment type="caution">
    <text evidence="18">Lacks conserved residue(s) required for the propagation of feature annotation.</text>
</comment>
<dbReference type="InterPro" id="IPR036652">
    <property type="entry name" value="YjeF_N_dom_sf"/>
</dbReference>
<keyword evidence="7 17" id="KW-0067">ATP-binding</keyword>
<name>A0ABY8FQA5_9SPHN</name>
<dbReference type="PANTHER" id="PTHR12592">
    <property type="entry name" value="ATP-DEPENDENT (S)-NAD(P)H-HYDRATE DEHYDRATASE FAMILY MEMBER"/>
    <property type="match status" value="1"/>
</dbReference>
<comment type="similarity">
    <text evidence="4 19">In the C-terminal section; belongs to the NnrD/CARKD family.</text>
</comment>
<comment type="function">
    <text evidence="14 19">Bifunctional enzyme that catalyzes the epimerization of the S- and R-forms of NAD(P)HX and the dehydration of the S-form of NAD(P)HX at the expense of ADP, which is converted to AMP. This allows the repair of both epimers of NAD(P)HX, a damaged form of NAD(P)H that is a result of enzymatic or heat-dependent hydration.</text>
</comment>
<dbReference type="EC" id="5.1.99.6" evidence="19"/>
<evidence type="ECO:0000259" key="20">
    <source>
        <dbReference type="PROSITE" id="PS51383"/>
    </source>
</evidence>
<evidence type="ECO:0000256" key="10">
    <source>
        <dbReference type="ARBA" id="ARBA00023027"/>
    </source>
</evidence>
<dbReference type="NCBIfam" id="TIGR00197">
    <property type="entry name" value="yjeF_nterm"/>
    <property type="match status" value="1"/>
</dbReference>
<feature type="domain" description="YjeF C-terminal" evidence="20">
    <location>
        <begin position="207"/>
        <end position="462"/>
    </location>
</feature>
<feature type="binding site" evidence="17">
    <location>
        <position position="342"/>
    </location>
    <ligand>
        <name>(6S)-NADPHX</name>
        <dbReference type="ChEBI" id="CHEBI:64076"/>
    </ligand>
</feature>
<evidence type="ECO:0000256" key="16">
    <source>
        <dbReference type="ARBA" id="ARBA00049209"/>
    </source>
</evidence>
<evidence type="ECO:0000256" key="4">
    <source>
        <dbReference type="ARBA" id="ARBA00009524"/>
    </source>
</evidence>
<evidence type="ECO:0000313" key="22">
    <source>
        <dbReference type="EMBL" id="WFL77199.1"/>
    </source>
</evidence>
<evidence type="ECO:0000256" key="1">
    <source>
        <dbReference type="ARBA" id="ARBA00000013"/>
    </source>
</evidence>
<keyword evidence="12 17" id="KW-0456">Lyase</keyword>
<comment type="function">
    <text evidence="17">Catalyzes the dehydration of the S-form of NAD(P)HX at the expense of ADP, which is converted to AMP. Together with NAD(P)HX epimerase, which catalyzes the epimerization of the S- and R-forms, the enzyme allows the repair of both epimers of NAD(P)HX, a damaged form of NAD(P)H that is a result of enzymatic or heat-dependent hydration.</text>
</comment>
<evidence type="ECO:0000256" key="17">
    <source>
        <dbReference type="HAMAP-Rule" id="MF_01965"/>
    </source>
</evidence>
<keyword evidence="10 17" id="KW-0520">NAD</keyword>
<keyword evidence="8 17" id="KW-0521">NADP</keyword>
<keyword evidence="13" id="KW-0511">Multifunctional enzyme</keyword>
<evidence type="ECO:0000256" key="14">
    <source>
        <dbReference type="ARBA" id="ARBA00025153"/>
    </source>
</evidence>
<dbReference type="SUPFAM" id="SSF64153">
    <property type="entry name" value="YjeF N-terminal domain-like"/>
    <property type="match status" value="1"/>
</dbReference>
<evidence type="ECO:0000256" key="13">
    <source>
        <dbReference type="ARBA" id="ARBA00023268"/>
    </source>
</evidence>
<evidence type="ECO:0000256" key="19">
    <source>
        <dbReference type="PIRNR" id="PIRNR017184"/>
    </source>
</evidence>
<evidence type="ECO:0000256" key="9">
    <source>
        <dbReference type="ARBA" id="ARBA00022958"/>
    </source>
</evidence>
<comment type="similarity">
    <text evidence="3 19">In the N-terminal section; belongs to the NnrE/AIBP family.</text>
</comment>
<dbReference type="NCBIfam" id="TIGR00196">
    <property type="entry name" value="yjeF_cterm"/>
    <property type="match status" value="1"/>
</dbReference>
<protein>
    <recommendedName>
        <fullName evidence="19">Bifunctional NAD(P)H-hydrate repair enzyme</fullName>
    </recommendedName>
    <alternativeName>
        <fullName evidence="19">Nicotinamide nucleotide repair protein</fullName>
    </alternativeName>
    <domain>
        <recommendedName>
            <fullName evidence="19">ADP-dependent (S)-NAD(P)H-hydrate dehydratase</fullName>
            <ecNumber evidence="19">4.2.1.136</ecNumber>
        </recommendedName>
        <alternativeName>
            <fullName evidence="19">ADP-dependent NAD(P)HX dehydratase</fullName>
        </alternativeName>
    </domain>
    <domain>
        <recommendedName>
            <fullName evidence="19">NAD(P)H-hydrate epimerase</fullName>
            <ecNumber evidence="19">5.1.99.6</ecNumber>
        </recommendedName>
    </domain>
</protein>
<comment type="subunit">
    <text evidence="17">Homotetramer.</text>
</comment>
<dbReference type="HAMAP" id="MF_01966">
    <property type="entry name" value="NADHX_epimerase"/>
    <property type="match status" value="1"/>
</dbReference>
<comment type="function">
    <text evidence="18">Catalyzes the epimerization of the S- and R-forms of NAD(P)HX, a damaged form of NAD(P)H that is a result of enzymatic or heat-dependent hydration. This is a prerequisite for the S-specific NAD(P)H-hydrate dehydratase to allow the repair of both epimers of NAD(P)HX.</text>
</comment>
<feature type="binding site" evidence="18">
    <location>
        <position position="59"/>
    </location>
    <ligand>
        <name>K(+)</name>
        <dbReference type="ChEBI" id="CHEBI:29103"/>
    </ligand>
</feature>
<dbReference type="InterPro" id="IPR030677">
    <property type="entry name" value="Nnr"/>
</dbReference>
<feature type="binding site" evidence="18">
    <location>
        <begin position="119"/>
        <end position="125"/>
    </location>
    <ligand>
        <name>(6S)-NADPHX</name>
        <dbReference type="ChEBI" id="CHEBI:64076"/>
    </ligand>
</feature>
<dbReference type="PROSITE" id="PS51385">
    <property type="entry name" value="YJEF_N"/>
    <property type="match status" value="1"/>
</dbReference>
<dbReference type="InterPro" id="IPR029056">
    <property type="entry name" value="Ribokinase-like"/>
</dbReference>
<comment type="cofactor">
    <cofactor evidence="17">
        <name>Mg(2+)</name>
        <dbReference type="ChEBI" id="CHEBI:18420"/>
    </cofactor>
</comment>
<feature type="binding site" evidence="18">
    <location>
        <position position="115"/>
    </location>
    <ligand>
        <name>K(+)</name>
        <dbReference type="ChEBI" id="CHEBI:29103"/>
    </ligand>
</feature>
<evidence type="ECO:0000259" key="21">
    <source>
        <dbReference type="PROSITE" id="PS51385"/>
    </source>
</evidence>
<dbReference type="HAMAP" id="MF_01965">
    <property type="entry name" value="NADHX_dehydratase"/>
    <property type="match status" value="1"/>
</dbReference>
<accession>A0ABY8FQA5</accession>
<reference evidence="22 23" key="1">
    <citation type="submission" date="2023-03" db="EMBL/GenBank/DDBJ databases">
        <title>Altererythrobacter sp. CAU 1644 isolated from sand.</title>
        <authorList>
            <person name="Kim W."/>
        </authorList>
    </citation>
    <scope>NUCLEOTIDE SEQUENCE [LARGE SCALE GENOMIC DNA]</scope>
    <source>
        <strain evidence="22 23">CAU 1644</strain>
    </source>
</reference>
<comment type="similarity">
    <text evidence="18">Belongs to the NnrE/AIBP family.</text>
</comment>
<dbReference type="EC" id="4.2.1.136" evidence="19"/>
<comment type="similarity">
    <text evidence="17">Belongs to the NnrD/CARKD family.</text>
</comment>
<keyword evidence="11 18" id="KW-0413">Isomerase</keyword>
<comment type="catalytic activity">
    <reaction evidence="15 17 19">
        <text>(6S)-NADHX + ADP = AMP + phosphate + NADH + H(+)</text>
        <dbReference type="Rhea" id="RHEA:32223"/>
        <dbReference type="ChEBI" id="CHEBI:15378"/>
        <dbReference type="ChEBI" id="CHEBI:43474"/>
        <dbReference type="ChEBI" id="CHEBI:57945"/>
        <dbReference type="ChEBI" id="CHEBI:64074"/>
        <dbReference type="ChEBI" id="CHEBI:456215"/>
        <dbReference type="ChEBI" id="CHEBI:456216"/>
        <dbReference type="EC" id="4.2.1.136"/>
    </reaction>
</comment>
<comment type="cofactor">
    <cofactor evidence="18 19">
        <name>K(+)</name>
        <dbReference type="ChEBI" id="CHEBI:29103"/>
    </cofactor>
    <text evidence="18 19">Binds 1 potassium ion per subunit.</text>
</comment>
<dbReference type="PIRSF" id="PIRSF017184">
    <property type="entry name" value="Nnr"/>
    <property type="match status" value="1"/>
</dbReference>
<feature type="binding site" evidence="17">
    <location>
        <position position="408"/>
    </location>
    <ligand>
        <name>(6S)-NADPHX</name>
        <dbReference type="ChEBI" id="CHEBI:64076"/>
    </ligand>
</feature>
<dbReference type="Gene3D" id="3.40.50.10260">
    <property type="entry name" value="YjeF N-terminal domain"/>
    <property type="match status" value="1"/>
</dbReference>
<evidence type="ECO:0000256" key="18">
    <source>
        <dbReference type="HAMAP-Rule" id="MF_01966"/>
    </source>
</evidence>
<feature type="domain" description="YjeF N-terminal" evidence="21">
    <location>
        <begin position="12"/>
        <end position="206"/>
    </location>
</feature>
<feature type="binding site" evidence="17">
    <location>
        <position position="407"/>
    </location>
    <ligand>
        <name>AMP</name>
        <dbReference type="ChEBI" id="CHEBI:456215"/>
    </ligand>
</feature>
<evidence type="ECO:0000256" key="2">
    <source>
        <dbReference type="ARBA" id="ARBA00000909"/>
    </source>
</evidence>
<evidence type="ECO:0000256" key="15">
    <source>
        <dbReference type="ARBA" id="ARBA00048238"/>
    </source>
</evidence>
<feature type="binding site" evidence="18">
    <location>
        <position position="151"/>
    </location>
    <ligand>
        <name>K(+)</name>
        <dbReference type="ChEBI" id="CHEBI:29103"/>
    </ligand>
</feature>
<comment type="catalytic activity">
    <reaction evidence="16 17 19">
        <text>(6S)-NADPHX + ADP = AMP + phosphate + NADPH + H(+)</text>
        <dbReference type="Rhea" id="RHEA:32235"/>
        <dbReference type="ChEBI" id="CHEBI:15378"/>
        <dbReference type="ChEBI" id="CHEBI:43474"/>
        <dbReference type="ChEBI" id="CHEBI:57783"/>
        <dbReference type="ChEBI" id="CHEBI:64076"/>
        <dbReference type="ChEBI" id="CHEBI:456215"/>
        <dbReference type="ChEBI" id="CHEBI:456216"/>
        <dbReference type="EC" id="4.2.1.136"/>
    </reaction>
</comment>
<dbReference type="EMBL" id="CP121106">
    <property type="protein sequence ID" value="WFL77199.1"/>
    <property type="molecule type" value="Genomic_DNA"/>
</dbReference>
<organism evidence="22 23">
    <name type="scientific">Altererythrobacter arenosus</name>
    <dbReference type="NCBI Taxonomy" id="3032592"/>
    <lineage>
        <taxon>Bacteria</taxon>
        <taxon>Pseudomonadati</taxon>
        <taxon>Pseudomonadota</taxon>
        <taxon>Alphaproteobacteria</taxon>
        <taxon>Sphingomonadales</taxon>
        <taxon>Erythrobacteraceae</taxon>
        <taxon>Altererythrobacter</taxon>
    </lineage>
</organism>
<dbReference type="SUPFAM" id="SSF53613">
    <property type="entry name" value="Ribokinase-like"/>
    <property type="match status" value="1"/>
</dbReference>
<feature type="binding site" evidence="18">
    <location>
        <begin position="58"/>
        <end position="62"/>
    </location>
    <ligand>
        <name>(6S)-NADPHX</name>
        <dbReference type="ChEBI" id="CHEBI:64076"/>
    </ligand>
</feature>
<evidence type="ECO:0000256" key="11">
    <source>
        <dbReference type="ARBA" id="ARBA00023235"/>
    </source>
</evidence>
<dbReference type="RefSeq" id="WP_278015957.1">
    <property type="nucleotide sequence ID" value="NZ_CP121106.1"/>
</dbReference>